<comment type="caution">
    <text evidence="2">The sequence shown here is derived from an EMBL/GenBank/DDBJ whole genome shotgun (WGS) entry which is preliminary data.</text>
</comment>
<reference evidence="2 3" key="1">
    <citation type="submission" date="2019-08" db="EMBL/GenBank/DDBJ databases">
        <title>Genome of Vicingus serpentipes NCIMB 15042.</title>
        <authorList>
            <person name="Bowman J.P."/>
        </authorList>
    </citation>
    <scope>NUCLEOTIDE SEQUENCE [LARGE SCALE GENOMIC DNA]</scope>
    <source>
        <strain evidence="2 3">NCIMB 15042</strain>
    </source>
</reference>
<dbReference type="PROSITE" id="PS51257">
    <property type="entry name" value="PROKAR_LIPOPROTEIN"/>
    <property type="match status" value="1"/>
</dbReference>
<protein>
    <recommendedName>
        <fullName evidence="4">Lipoprotein</fullName>
    </recommendedName>
</protein>
<feature type="chain" id="PRO_5023032790" description="Lipoprotein" evidence="1">
    <location>
        <begin position="22"/>
        <end position="277"/>
    </location>
</feature>
<gene>
    <name evidence="2" type="ORF">FRY74_05730</name>
</gene>
<evidence type="ECO:0008006" key="4">
    <source>
        <dbReference type="Google" id="ProtNLM"/>
    </source>
</evidence>
<dbReference type="AlphaFoldDB" id="A0A5C6RWT1"/>
<organism evidence="2 3">
    <name type="scientific">Vicingus serpentipes</name>
    <dbReference type="NCBI Taxonomy" id="1926625"/>
    <lineage>
        <taxon>Bacteria</taxon>
        <taxon>Pseudomonadati</taxon>
        <taxon>Bacteroidota</taxon>
        <taxon>Flavobacteriia</taxon>
        <taxon>Flavobacteriales</taxon>
        <taxon>Vicingaceae</taxon>
        <taxon>Vicingus</taxon>
    </lineage>
</organism>
<keyword evidence="3" id="KW-1185">Reference proteome</keyword>
<name>A0A5C6RWT1_9FLAO</name>
<dbReference type="EMBL" id="VOOS01000002">
    <property type="protein sequence ID" value="TXB66070.1"/>
    <property type="molecule type" value="Genomic_DNA"/>
</dbReference>
<proteinExistence type="predicted"/>
<keyword evidence="1" id="KW-0732">Signal</keyword>
<dbReference type="RefSeq" id="WP_147099496.1">
    <property type="nucleotide sequence ID" value="NZ_VOOS01000002.1"/>
</dbReference>
<dbReference type="OrthoDB" id="1116284at2"/>
<dbReference type="Proteomes" id="UP000321721">
    <property type="component" value="Unassembled WGS sequence"/>
</dbReference>
<feature type="signal peptide" evidence="1">
    <location>
        <begin position="1"/>
        <end position="21"/>
    </location>
</feature>
<accession>A0A5C6RWT1</accession>
<sequence length="277" mass="30829">MKKLSFKIIALAFITSTFLQSCGGSHEETPETTEETPVEEVVIETVDDDVTYMLPSPLQVVSLFKNAGLEYVGGITNPKENVNNYNSKYNQKLNFGVYAADMAYAITNNQSQESINYLNAIRELSEKIWMTDVINSIGVAERLEKNVGNEDSLVSIMADLQMQLDDYLDENGASYAGSVIFAGAWVETMYLALNGNKNNNEKLTNRLSEQSYIVENIILAIKQANEDKEYDELITSLEGVHSHFNEISNGDSKVLSPEKLESLKASIIELRTNIING</sequence>
<evidence type="ECO:0000313" key="3">
    <source>
        <dbReference type="Proteomes" id="UP000321721"/>
    </source>
</evidence>
<evidence type="ECO:0000313" key="2">
    <source>
        <dbReference type="EMBL" id="TXB66070.1"/>
    </source>
</evidence>
<evidence type="ECO:0000256" key="1">
    <source>
        <dbReference type="SAM" id="SignalP"/>
    </source>
</evidence>